<dbReference type="PANTHER" id="PTHR40114">
    <property type="entry name" value="SLR0698 PROTEIN"/>
    <property type="match status" value="1"/>
</dbReference>
<gene>
    <name evidence="3" type="ORF">NEISUBOT_05388</name>
</gene>
<dbReference type="Proteomes" id="UP000004621">
    <property type="component" value="Unassembled WGS sequence"/>
</dbReference>
<dbReference type="PIRSF" id="PIRSF016487">
    <property type="entry name" value="CYTH_UCP016487"/>
    <property type="match status" value="1"/>
</dbReference>
<accession>A0A9W5MYG5</accession>
<dbReference type="RefSeq" id="WP_004520907.1">
    <property type="nucleotide sequence ID" value="NZ_ACEO02000013.1"/>
</dbReference>
<feature type="active site" description="Proton acceptor" evidence="1">
    <location>
        <position position="30"/>
    </location>
</feature>
<dbReference type="SMART" id="SM01118">
    <property type="entry name" value="CYTH"/>
    <property type="match status" value="1"/>
</dbReference>
<proteinExistence type="predicted"/>
<dbReference type="AlphaFoldDB" id="A0A9W5MYG5"/>
<protein>
    <submittedName>
        <fullName evidence="3">Adenylate cyclase</fullName>
    </submittedName>
</protein>
<dbReference type="InterPro" id="IPR012042">
    <property type="entry name" value="NeuTTM/CthTTM-like"/>
</dbReference>
<dbReference type="InterPro" id="IPR033469">
    <property type="entry name" value="CYTH-like_dom_sf"/>
</dbReference>
<reference evidence="3 4" key="1">
    <citation type="submission" date="2010-01" db="EMBL/GenBank/DDBJ databases">
        <authorList>
            <person name="Weinstock G."/>
            <person name="Sodergren E."/>
            <person name="Clifton S."/>
            <person name="Fulton L."/>
            <person name="Fulton B."/>
            <person name="Courtney L."/>
            <person name="Fronick C."/>
            <person name="Harrison M."/>
            <person name="Strong C."/>
            <person name="Farmer C."/>
            <person name="Delahaunty K."/>
            <person name="Markovic C."/>
            <person name="Hall O."/>
            <person name="Minx P."/>
            <person name="Tomlinson C."/>
            <person name="Mitreva M."/>
            <person name="Nelson J."/>
            <person name="Hou S."/>
            <person name="Wollam A."/>
            <person name="Pepin K.H."/>
            <person name="Johnson M."/>
            <person name="Bhonagiri V."/>
            <person name="Nash W.E."/>
            <person name="Warren W."/>
            <person name="Chinwalla A."/>
            <person name="Mardis E.R."/>
            <person name="Wilson R.K."/>
        </authorList>
    </citation>
    <scope>NUCLEOTIDE SEQUENCE [LARGE SCALE GENOMIC DNA]</scope>
    <source>
        <strain evidence="3 4">NJ9703</strain>
    </source>
</reference>
<evidence type="ECO:0000259" key="2">
    <source>
        <dbReference type="PROSITE" id="PS51707"/>
    </source>
</evidence>
<comment type="caution">
    <text evidence="3">The sequence shown here is derived from an EMBL/GenBank/DDBJ whole genome shotgun (WGS) entry which is preliminary data.</text>
</comment>
<dbReference type="Pfam" id="PF01928">
    <property type="entry name" value="CYTH"/>
    <property type="match status" value="1"/>
</dbReference>
<dbReference type="CDD" id="cd07891">
    <property type="entry name" value="CYTH-like_CthTTM-like_1"/>
    <property type="match status" value="1"/>
</dbReference>
<feature type="domain" description="CYTH" evidence="2">
    <location>
        <begin position="2"/>
        <end position="156"/>
    </location>
</feature>
<name>A0A9W5MYG5_NEISU</name>
<dbReference type="EMBL" id="ACEO02000013">
    <property type="protein sequence ID" value="EFC51216.1"/>
    <property type="molecule type" value="Genomic_DNA"/>
</dbReference>
<evidence type="ECO:0000313" key="4">
    <source>
        <dbReference type="Proteomes" id="UP000004621"/>
    </source>
</evidence>
<dbReference type="Gene3D" id="2.40.320.10">
    <property type="entry name" value="Hypothetical Protein Pfu-838710-001"/>
    <property type="match status" value="1"/>
</dbReference>
<sequence>MTVEIERRFLLADDSWREAAGEPLVLQQGYLSVEKERTIRVRIIGSQAWLTLKGYISDMTRSEFEYEIPLAHAQAMMADMCPFKMEKYRYRVEFEGFVYEIDEYFGDNAPLIVAEIELPSEDTEFPKPSWLGKEITADGKFTNAYLSKHPYSSWTE</sequence>
<dbReference type="PANTHER" id="PTHR40114:SF1">
    <property type="entry name" value="SLR0698 PROTEIN"/>
    <property type="match status" value="1"/>
</dbReference>
<dbReference type="InterPro" id="IPR023577">
    <property type="entry name" value="CYTH_domain"/>
</dbReference>
<evidence type="ECO:0000256" key="1">
    <source>
        <dbReference type="PIRSR" id="PIRSR016487-1"/>
    </source>
</evidence>
<dbReference type="PROSITE" id="PS51707">
    <property type="entry name" value="CYTH"/>
    <property type="match status" value="1"/>
</dbReference>
<organism evidence="3 4">
    <name type="scientific">Neisseria subflava NJ9703</name>
    <dbReference type="NCBI Taxonomy" id="546268"/>
    <lineage>
        <taxon>Bacteria</taxon>
        <taxon>Pseudomonadati</taxon>
        <taxon>Pseudomonadota</taxon>
        <taxon>Betaproteobacteria</taxon>
        <taxon>Neisseriales</taxon>
        <taxon>Neisseriaceae</taxon>
        <taxon>Neisseria</taxon>
    </lineage>
</organism>
<evidence type="ECO:0000313" key="3">
    <source>
        <dbReference type="EMBL" id="EFC51216.1"/>
    </source>
</evidence>
<dbReference type="SUPFAM" id="SSF55154">
    <property type="entry name" value="CYTH-like phosphatases"/>
    <property type="match status" value="1"/>
</dbReference>